<dbReference type="GO" id="GO:0019150">
    <property type="term" value="F:D-ribulokinase activity"/>
    <property type="evidence" value="ECO:0007669"/>
    <property type="project" value="TreeGrafter"/>
</dbReference>
<reference evidence="3 4" key="1">
    <citation type="submission" date="2024-01" db="EMBL/GenBank/DDBJ databases">
        <title>A telomere-to-telomere, gap-free genome of sweet tea (Lithocarpus litseifolius).</title>
        <authorList>
            <person name="Zhou J."/>
        </authorList>
    </citation>
    <scope>NUCLEOTIDE SEQUENCE [LARGE SCALE GENOMIC DNA]</scope>
    <source>
        <strain evidence="3">Zhou-2022a</strain>
        <tissue evidence="3">Leaf</tissue>
    </source>
</reference>
<comment type="caution">
    <text evidence="3">The sequence shown here is derived from an EMBL/GenBank/DDBJ whole genome shotgun (WGS) entry which is preliminary data.</text>
</comment>
<keyword evidence="4" id="KW-1185">Reference proteome</keyword>
<protein>
    <submittedName>
        <fullName evidence="3">Uncharacterized protein</fullName>
    </submittedName>
</protein>
<dbReference type="GO" id="GO:0005737">
    <property type="term" value="C:cytoplasm"/>
    <property type="evidence" value="ECO:0007669"/>
    <property type="project" value="TreeGrafter"/>
</dbReference>
<gene>
    <name evidence="3" type="ORF">SO802_000418</name>
</gene>
<sequence>MEACGWDDDFWELIGLGDLLDGHHAKIGIHFETSLIDAHADGMGVMESVPHLDSEAKECDMEAICHQMVLVCGTSTCHMAISRSKLFIPGVRGPFWSGCLIIFPRGNKSMLLGAAILGSRCSFCKEVLKSK</sequence>
<dbReference type="GO" id="GO:0019321">
    <property type="term" value="P:pentose metabolic process"/>
    <property type="evidence" value="ECO:0007669"/>
    <property type="project" value="TreeGrafter"/>
</dbReference>
<accession>A0AAW2DTA9</accession>
<evidence type="ECO:0000313" key="4">
    <source>
        <dbReference type="Proteomes" id="UP001459277"/>
    </source>
</evidence>
<keyword evidence="1" id="KW-0808">Transferase</keyword>
<evidence type="ECO:0000256" key="1">
    <source>
        <dbReference type="ARBA" id="ARBA00022679"/>
    </source>
</evidence>
<dbReference type="Gene3D" id="3.30.420.40">
    <property type="match status" value="1"/>
</dbReference>
<evidence type="ECO:0000313" key="3">
    <source>
        <dbReference type="EMBL" id="KAL0013349.1"/>
    </source>
</evidence>
<evidence type="ECO:0000256" key="2">
    <source>
        <dbReference type="ARBA" id="ARBA00022777"/>
    </source>
</evidence>
<dbReference type="AlphaFoldDB" id="A0AAW2DTA9"/>
<dbReference type="EMBL" id="JAZDWU010000001">
    <property type="protein sequence ID" value="KAL0013349.1"/>
    <property type="molecule type" value="Genomic_DNA"/>
</dbReference>
<dbReference type="PANTHER" id="PTHR43435">
    <property type="entry name" value="RIBULOKINASE"/>
    <property type="match status" value="1"/>
</dbReference>
<dbReference type="Proteomes" id="UP001459277">
    <property type="component" value="Unassembled WGS sequence"/>
</dbReference>
<dbReference type="PANTHER" id="PTHR43435:SF4">
    <property type="entry name" value="FGGY CARBOHYDRATE KINASE DOMAIN-CONTAINING PROTEIN"/>
    <property type="match status" value="1"/>
</dbReference>
<keyword evidence="2" id="KW-0418">Kinase</keyword>
<proteinExistence type="predicted"/>
<organism evidence="3 4">
    <name type="scientific">Lithocarpus litseifolius</name>
    <dbReference type="NCBI Taxonomy" id="425828"/>
    <lineage>
        <taxon>Eukaryota</taxon>
        <taxon>Viridiplantae</taxon>
        <taxon>Streptophyta</taxon>
        <taxon>Embryophyta</taxon>
        <taxon>Tracheophyta</taxon>
        <taxon>Spermatophyta</taxon>
        <taxon>Magnoliopsida</taxon>
        <taxon>eudicotyledons</taxon>
        <taxon>Gunneridae</taxon>
        <taxon>Pentapetalae</taxon>
        <taxon>rosids</taxon>
        <taxon>fabids</taxon>
        <taxon>Fagales</taxon>
        <taxon>Fagaceae</taxon>
        <taxon>Lithocarpus</taxon>
    </lineage>
</organism>
<name>A0AAW2DTA9_9ROSI</name>